<evidence type="ECO:0000256" key="7">
    <source>
        <dbReference type="ARBA" id="ARBA00023027"/>
    </source>
</evidence>
<dbReference type="EMBL" id="KT363735">
    <property type="protein sequence ID" value="ALI86947.1"/>
    <property type="molecule type" value="Genomic_DNA"/>
</dbReference>
<evidence type="ECO:0000256" key="10">
    <source>
        <dbReference type="SAM" id="Phobius"/>
    </source>
</evidence>
<dbReference type="GO" id="GO:0016020">
    <property type="term" value="C:membrane"/>
    <property type="evidence" value="ECO:0007669"/>
    <property type="project" value="UniProtKB-SubCell"/>
</dbReference>
<evidence type="ECO:0000256" key="2">
    <source>
        <dbReference type="ARBA" id="ARBA00010519"/>
    </source>
</evidence>
<evidence type="ECO:0000313" key="11">
    <source>
        <dbReference type="EMBL" id="ALI86947.1"/>
    </source>
</evidence>
<keyword evidence="11" id="KW-0496">Mitochondrion</keyword>
<reference evidence="11" key="2">
    <citation type="submission" date="2015-08" db="EMBL/GenBank/DDBJ databases">
        <authorList>
            <person name="Babu N.S."/>
            <person name="Beckwith C.J."/>
            <person name="Beseler K.G."/>
            <person name="Brison A."/>
            <person name="Carone J.V."/>
            <person name="Caskin T.P."/>
            <person name="Diamond M."/>
            <person name="Durham M.E."/>
            <person name="Foxe J.M."/>
            <person name="Go M."/>
            <person name="Henderson B.A."/>
            <person name="Jones I.B."/>
            <person name="McGettigan J.A."/>
            <person name="Micheletti S.J."/>
            <person name="Nasrallah M.E."/>
            <person name="Ortiz D."/>
            <person name="Piller C.R."/>
            <person name="Privatt S.R."/>
            <person name="Schneider S.L."/>
            <person name="Sharp S."/>
            <person name="Smith T.C."/>
            <person name="Stanton J.D."/>
            <person name="Ullery H.E."/>
            <person name="Wilson R.J."/>
            <person name="Serrano M.G."/>
            <person name="Buck G."/>
            <person name="Lee V."/>
            <person name="Wang Y."/>
            <person name="Carvalho R."/>
            <person name="Voegtly L."/>
            <person name="Shi R."/>
            <person name="Duckworth R."/>
            <person name="Johnson A."/>
            <person name="Loviza R."/>
            <person name="Walstead R."/>
            <person name="Shah Z."/>
            <person name="Kiflezghi M."/>
            <person name="Wade K."/>
            <person name="Ball S.L."/>
            <person name="Bradley K.W."/>
            <person name="Asai D.J."/>
            <person name="Bowman C.A."/>
            <person name="Russell D.A."/>
            <person name="Pope W.H."/>
            <person name="Jacobs-Sera D."/>
            <person name="Hendrix R.W."/>
            <person name="Hatfull G.F."/>
        </authorList>
    </citation>
    <scope>NUCLEOTIDE SEQUENCE</scope>
</reference>
<evidence type="ECO:0000256" key="6">
    <source>
        <dbReference type="ARBA" id="ARBA00022989"/>
    </source>
</evidence>
<keyword evidence="5" id="KW-1278">Translocase</keyword>
<dbReference type="Gene3D" id="1.10.287.3510">
    <property type="match status" value="1"/>
</dbReference>
<evidence type="ECO:0000256" key="8">
    <source>
        <dbReference type="ARBA" id="ARBA00023136"/>
    </source>
</evidence>
<evidence type="ECO:0000256" key="1">
    <source>
        <dbReference type="ARBA" id="ARBA00004141"/>
    </source>
</evidence>
<evidence type="ECO:0000256" key="4">
    <source>
        <dbReference type="ARBA" id="ARBA00022692"/>
    </source>
</evidence>
<geneLocation type="mitochondrion" evidence="11"/>
<feature type="transmembrane region" description="Helical" evidence="10">
    <location>
        <begin position="53"/>
        <end position="77"/>
    </location>
</feature>
<comment type="subcellular location">
    <subcellularLocation>
        <location evidence="1">Membrane</location>
        <topology evidence="1">Multi-pass membrane protein</topology>
    </subcellularLocation>
</comment>
<keyword evidence="8 10" id="KW-0472">Membrane</keyword>
<keyword evidence="7" id="KW-0520">NAD</keyword>
<comment type="similarity">
    <text evidence="2">Belongs to the complex I subunit 4L family.</text>
</comment>
<protein>
    <recommendedName>
        <fullName evidence="3">NADH-ubiquinone oxidoreductase chain 4L</fullName>
    </recommendedName>
    <alternativeName>
        <fullName evidence="9">NADH dehydrogenase subunit 4L</fullName>
    </alternativeName>
</protein>
<dbReference type="InterPro" id="IPR039428">
    <property type="entry name" value="NUOK/Mnh_C1-like"/>
</dbReference>
<dbReference type="Pfam" id="PF00420">
    <property type="entry name" value="Oxidored_q2"/>
    <property type="match status" value="1"/>
</dbReference>
<feature type="transmembrane region" description="Helical" evidence="10">
    <location>
        <begin position="27"/>
        <end position="47"/>
    </location>
</feature>
<feature type="transmembrane region" description="Helical" evidence="10">
    <location>
        <begin position="6"/>
        <end position="22"/>
    </location>
</feature>
<evidence type="ECO:0000256" key="5">
    <source>
        <dbReference type="ARBA" id="ARBA00022967"/>
    </source>
</evidence>
<proteinExistence type="inferred from homology"/>
<reference evidence="11" key="1">
    <citation type="journal article" date="2015" name="Gene">
        <title>Characterization of the complete mitochondrial genomes from Polycladida (Platyhelminthes) using next-generation sequencing.</title>
        <authorList>
            <person name="Teresa Aguado M."/>
            <person name="Grande C."/>
            <person name="Gerth M."/>
            <person name="Bleidorn C."/>
            <person name="Norena C."/>
        </authorList>
    </citation>
    <scope>NUCLEOTIDE SEQUENCE</scope>
</reference>
<organism evidence="11">
    <name type="scientific">Hoploplana elisabelloi</name>
    <dbReference type="NCBI Taxonomy" id="1714492"/>
    <lineage>
        <taxon>Eukaryota</taxon>
        <taxon>Metazoa</taxon>
        <taxon>Spiralia</taxon>
        <taxon>Lophotrochozoa</taxon>
        <taxon>Platyhelminthes</taxon>
        <taxon>Rhabditophora</taxon>
        <taxon>Polycladida</taxon>
        <taxon>Acotylea</taxon>
        <taxon>Leptoplanoidea</taxon>
        <taxon>Hoploplanidae</taxon>
        <taxon>Hoploplana</taxon>
    </lineage>
</organism>
<sequence>MNSLDIFYIMFFLNCLLLLFRLNNILIILFAFEFMVVNLLFAFIYLSVPFDPISLLVFLAVVAGEASLGLSLLVSVLRQSGNDNILNPSIDSFEGF</sequence>
<dbReference type="AlphaFoldDB" id="A0A0P0CJ57"/>
<evidence type="ECO:0000256" key="9">
    <source>
        <dbReference type="ARBA" id="ARBA00031586"/>
    </source>
</evidence>
<evidence type="ECO:0000256" key="3">
    <source>
        <dbReference type="ARBA" id="ARBA00016612"/>
    </source>
</evidence>
<accession>A0A0P0CJ57</accession>
<name>A0A0P0CJ57_9PLAT</name>
<keyword evidence="6 10" id="KW-1133">Transmembrane helix</keyword>
<gene>
    <name evidence="11" type="primary">nad4L</name>
</gene>
<keyword evidence="4 10" id="KW-0812">Transmembrane</keyword>